<evidence type="ECO:0000259" key="2">
    <source>
        <dbReference type="Pfam" id="PF13439"/>
    </source>
</evidence>
<dbReference type="InterPro" id="IPR001296">
    <property type="entry name" value="Glyco_trans_1"/>
</dbReference>
<feature type="domain" description="Glycosyl transferase family 1" evidence="1">
    <location>
        <begin position="334"/>
        <end position="416"/>
    </location>
</feature>
<dbReference type="RefSeq" id="WP_015512937.1">
    <property type="nucleotide sequence ID" value="NC_021009.1"/>
</dbReference>
<protein>
    <submittedName>
        <fullName evidence="3">Glycosyltransferase</fullName>
    </submittedName>
</protein>
<dbReference type="AlphaFoldDB" id="D4J4S0"/>
<keyword evidence="3" id="KW-0808">Transferase</keyword>
<dbReference type="PANTHER" id="PTHR45947">
    <property type="entry name" value="SULFOQUINOVOSYL TRANSFERASE SQD2"/>
    <property type="match status" value="1"/>
</dbReference>
<evidence type="ECO:0000313" key="3">
    <source>
        <dbReference type="EMBL" id="CBK79341.1"/>
    </source>
</evidence>
<dbReference type="STRING" id="717962.CC1_04080"/>
<accession>D4J4S0</accession>
<dbReference type="Gene3D" id="3.40.50.2000">
    <property type="entry name" value="Glycogen Phosphorylase B"/>
    <property type="match status" value="2"/>
</dbReference>
<sequence>MRILHYALGFPPYRSGGLTKWCVDLMVQQAKEGHEVAMLWPGKMGIVKKKTEVKRQKDVCVKEQNLQSFEVINPLPVPFDEGIADVPAFTANAGATAYGAFLDAFLPDIVHVHTLMGLHKSFLQATKNRKIRLVFTAHDFFPICPKVTMFRHGAICSNVKNYEACGVCNATALDLKKIHILQSPIYRCLKDLSVVKKLRKKHRDDYLSEATVDDSVIPVGTVEDYRKLRNYYYSLLKLMDMIHYNSSVTRSVYESVFDLPQHCLVAITHADINDNRRIKEFSDGRLHIRYLGPQSGSKGYFLLKKALDQLWEKEKEFCLDVHFRPIEMAPYIEVHPRYAYGELETIFEQTDILVTPSIWFETFGFTVLEALSYGVPVVISGTVGAKDILADGAGIIVDDITSDRLCNVLKNLTTADLRKMNENIVRKQPIMQIETMSMKIETDCYGWNL</sequence>
<feature type="domain" description="Glycosyltransferase subfamily 4-like N-terminal" evidence="2">
    <location>
        <begin position="16"/>
        <end position="142"/>
    </location>
</feature>
<dbReference type="InterPro" id="IPR050194">
    <property type="entry name" value="Glycosyltransferase_grp1"/>
</dbReference>
<evidence type="ECO:0000313" key="4">
    <source>
        <dbReference type="Proteomes" id="UP000008798"/>
    </source>
</evidence>
<dbReference type="GO" id="GO:0016757">
    <property type="term" value="F:glycosyltransferase activity"/>
    <property type="evidence" value="ECO:0007669"/>
    <property type="project" value="InterPro"/>
</dbReference>
<dbReference type="HOGENOM" id="CLU_009583_35_1_9"/>
<dbReference type="PATRIC" id="fig|717962.3.peg.220"/>
<organism evidence="3 4">
    <name type="scientific">Coprococcus catus GD/7</name>
    <dbReference type="NCBI Taxonomy" id="717962"/>
    <lineage>
        <taxon>Bacteria</taxon>
        <taxon>Bacillati</taxon>
        <taxon>Bacillota</taxon>
        <taxon>Clostridia</taxon>
        <taxon>Lachnospirales</taxon>
        <taxon>Lachnospiraceae</taxon>
        <taxon>Coprococcus</taxon>
    </lineage>
</organism>
<name>D4J4S0_9FIRM</name>
<dbReference type="SUPFAM" id="SSF53756">
    <property type="entry name" value="UDP-Glycosyltransferase/glycogen phosphorylase"/>
    <property type="match status" value="1"/>
</dbReference>
<proteinExistence type="predicted"/>
<dbReference type="KEGG" id="cct:CC1_04080"/>
<dbReference type="Proteomes" id="UP000008798">
    <property type="component" value="Chromosome"/>
</dbReference>
<dbReference type="PANTHER" id="PTHR45947:SF3">
    <property type="entry name" value="SULFOQUINOVOSYL TRANSFERASE SQD2"/>
    <property type="match status" value="1"/>
</dbReference>
<dbReference type="Pfam" id="PF13439">
    <property type="entry name" value="Glyco_transf_4"/>
    <property type="match status" value="1"/>
</dbReference>
<dbReference type="Pfam" id="PF00534">
    <property type="entry name" value="Glycos_transf_1"/>
    <property type="match status" value="1"/>
</dbReference>
<dbReference type="CAZy" id="GT4">
    <property type="family name" value="Glycosyltransferase Family 4"/>
</dbReference>
<dbReference type="InterPro" id="IPR028098">
    <property type="entry name" value="Glyco_trans_4-like_N"/>
</dbReference>
<evidence type="ECO:0000259" key="1">
    <source>
        <dbReference type="Pfam" id="PF00534"/>
    </source>
</evidence>
<reference evidence="3 4" key="1">
    <citation type="submission" date="2010-03" db="EMBL/GenBank/DDBJ databases">
        <title>The genome sequence of Coprococcus catus GD/7.</title>
        <authorList>
            <consortium name="metaHIT consortium -- http://www.metahit.eu/"/>
            <person name="Pajon A."/>
            <person name="Turner K."/>
            <person name="Parkhill J."/>
            <person name="Duncan S."/>
            <person name="Flint H."/>
        </authorList>
    </citation>
    <scope>NUCLEOTIDE SEQUENCE [LARGE SCALE GENOMIC DNA]</scope>
    <source>
        <strain evidence="3 4">GD/7</strain>
    </source>
</reference>
<dbReference type="EMBL" id="FP929038">
    <property type="protein sequence ID" value="CBK79341.1"/>
    <property type="molecule type" value="Genomic_DNA"/>
</dbReference>
<gene>
    <name evidence="3" type="ORF">CC1_04080</name>
</gene>
<reference evidence="3 4" key="2">
    <citation type="submission" date="2010-03" db="EMBL/GenBank/DDBJ databases">
        <authorList>
            <person name="Pajon A."/>
        </authorList>
    </citation>
    <scope>NUCLEOTIDE SEQUENCE [LARGE SCALE GENOMIC DNA]</scope>
    <source>
        <strain evidence="3 4">GD/7</strain>
    </source>
</reference>